<dbReference type="EMBL" id="BMDI01000001">
    <property type="protein sequence ID" value="GGI18052.1"/>
    <property type="molecule type" value="Genomic_DNA"/>
</dbReference>
<accession>A0A8J3F263</accession>
<dbReference type="Pfam" id="PF07963">
    <property type="entry name" value="N_methyl"/>
    <property type="match status" value="1"/>
</dbReference>
<gene>
    <name evidence="2" type="ORF">GCM10008066_12060</name>
</gene>
<organism evidence="2 3">
    <name type="scientific">Oxalicibacterium faecigallinarum</name>
    <dbReference type="NCBI Taxonomy" id="573741"/>
    <lineage>
        <taxon>Bacteria</taxon>
        <taxon>Pseudomonadati</taxon>
        <taxon>Pseudomonadota</taxon>
        <taxon>Betaproteobacteria</taxon>
        <taxon>Burkholderiales</taxon>
        <taxon>Oxalobacteraceae</taxon>
        <taxon>Oxalicibacterium</taxon>
    </lineage>
</organism>
<dbReference type="GO" id="GO:0043683">
    <property type="term" value="P:type IV pilus assembly"/>
    <property type="evidence" value="ECO:0007669"/>
    <property type="project" value="InterPro"/>
</dbReference>
<evidence type="ECO:0000256" key="1">
    <source>
        <dbReference type="SAM" id="Phobius"/>
    </source>
</evidence>
<keyword evidence="3" id="KW-1185">Reference proteome</keyword>
<feature type="transmembrane region" description="Helical" evidence="1">
    <location>
        <begin position="12"/>
        <end position="33"/>
    </location>
</feature>
<dbReference type="RefSeq" id="WP_229726258.1">
    <property type="nucleotide sequence ID" value="NZ_BMDI01000001.1"/>
</dbReference>
<dbReference type="Proteomes" id="UP000642180">
    <property type="component" value="Unassembled WGS sequence"/>
</dbReference>
<keyword evidence="1" id="KW-1133">Transmembrane helix</keyword>
<keyword evidence="1" id="KW-0812">Transmembrane</keyword>
<evidence type="ECO:0000313" key="2">
    <source>
        <dbReference type="EMBL" id="GGI18052.1"/>
    </source>
</evidence>
<name>A0A8J3F263_9BURK</name>
<reference evidence="3" key="1">
    <citation type="journal article" date="2019" name="Int. J. Syst. Evol. Microbiol.">
        <title>The Global Catalogue of Microorganisms (GCM) 10K type strain sequencing project: providing services to taxonomists for standard genome sequencing and annotation.</title>
        <authorList>
            <consortium name="The Broad Institute Genomics Platform"/>
            <consortium name="The Broad Institute Genome Sequencing Center for Infectious Disease"/>
            <person name="Wu L."/>
            <person name="Ma J."/>
        </authorList>
    </citation>
    <scope>NUCLEOTIDE SEQUENCE [LARGE SCALE GENOMIC DNA]</scope>
    <source>
        <strain evidence="3">CCM 2767</strain>
    </source>
</reference>
<evidence type="ECO:0008006" key="4">
    <source>
        <dbReference type="Google" id="ProtNLM"/>
    </source>
</evidence>
<dbReference type="InterPro" id="IPR032092">
    <property type="entry name" value="PilW"/>
</dbReference>
<protein>
    <recommendedName>
        <fullName evidence="4">Pilus assembly protein PilW</fullName>
    </recommendedName>
</protein>
<keyword evidence="1" id="KW-0472">Membrane</keyword>
<dbReference type="Pfam" id="PF16074">
    <property type="entry name" value="PilW"/>
    <property type="match status" value="1"/>
</dbReference>
<proteinExistence type="predicted"/>
<comment type="caution">
    <text evidence="2">The sequence shown here is derived from an EMBL/GenBank/DDBJ whole genome shotgun (WGS) entry which is preliminary data.</text>
</comment>
<dbReference type="PROSITE" id="PS00409">
    <property type="entry name" value="PROKAR_NTER_METHYL"/>
    <property type="match status" value="1"/>
</dbReference>
<dbReference type="InterPro" id="IPR012902">
    <property type="entry name" value="N_methyl_site"/>
</dbReference>
<dbReference type="AlphaFoldDB" id="A0A8J3F263"/>
<sequence>MKYCRQAGLTLIELMLGMMLSLIVLLSLTFFLLGSKANYRLQDQSAQIQETGRYAIDVLSKSIRQAGYVNWNEWHAPVVLADDAEPSILGMDARTLRKTTPALEAVSAGVVNGSDVLALRFFGTNAQPDGAMLNCAGFAAAAPVAGNEADQRSWSIFFVARDASGEPELRCKYRTQNGWNADAIARGIESFQVLYGLDIKGTGTNQFMNADVINQLDAGSQGQASHWKKVRVVRVSLLVSGAQKMREDALIQQHDLFGAAYSDQHGAHDPGVRIVDSGLPAASRNRVRIVFTQTIQLRNASAWSAI</sequence>
<evidence type="ECO:0000313" key="3">
    <source>
        <dbReference type="Proteomes" id="UP000642180"/>
    </source>
</evidence>